<dbReference type="InterPro" id="IPR050709">
    <property type="entry name" value="Biotin_Carboxyl_Carrier/Decarb"/>
</dbReference>
<dbReference type="PANTHER" id="PTHR45266:SF3">
    <property type="entry name" value="OXALOACETATE DECARBOXYLASE ALPHA CHAIN"/>
    <property type="match status" value="1"/>
</dbReference>
<dbReference type="EMBL" id="VNIB01000001">
    <property type="protein sequence ID" value="TYO99967.1"/>
    <property type="molecule type" value="Genomic_DNA"/>
</dbReference>
<comment type="caution">
    <text evidence="12">The sequence shown here is derived from an EMBL/GenBank/DDBJ whole genome shotgun (WGS) entry which is preliminary data.</text>
</comment>
<sequence>MDIKDLKTLIKLVTDTDITEFELENAEEKILIKRGPSQEIIQVQAPQAPVVTAVPPVAAAPAAAAAPQAAPAESAPAEDDRYKTINSPIVGTFYRKPSPDADPFVKEGDIVEAGQTVCLVEAMKLFNEIEAEFKCRIVEVLKDDASPVEFGDALFRVEPL</sequence>
<dbReference type="GO" id="GO:0009317">
    <property type="term" value="C:acetyl-CoA carboxylase complex"/>
    <property type="evidence" value="ECO:0007669"/>
    <property type="project" value="InterPro"/>
</dbReference>
<feature type="compositionally biased region" description="Low complexity" evidence="10">
    <location>
        <begin position="62"/>
        <end position="75"/>
    </location>
</feature>
<evidence type="ECO:0000256" key="5">
    <source>
        <dbReference type="ARBA" id="ARBA00022832"/>
    </source>
</evidence>
<dbReference type="Pfam" id="PF00364">
    <property type="entry name" value="Biotin_lipoyl"/>
    <property type="match status" value="1"/>
</dbReference>
<keyword evidence="4 9" id="KW-0444">Lipid biosynthesis</keyword>
<dbReference type="RefSeq" id="WP_148894592.1">
    <property type="nucleotide sequence ID" value="NZ_VNIB01000001.1"/>
</dbReference>
<comment type="pathway">
    <text evidence="2 9">Lipid metabolism; fatty acid biosynthesis.</text>
</comment>
<evidence type="ECO:0000256" key="6">
    <source>
        <dbReference type="ARBA" id="ARBA00023098"/>
    </source>
</evidence>
<gene>
    <name evidence="12" type="ORF">EDC39_101127</name>
</gene>
<evidence type="ECO:0000256" key="3">
    <source>
        <dbReference type="ARBA" id="ARBA00017562"/>
    </source>
</evidence>
<evidence type="ECO:0000259" key="11">
    <source>
        <dbReference type="PROSITE" id="PS50968"/>
    </source>
</evidence>
<evidence type="ECO:0000256" key="4">
    <source>
        <dbReference type="ARBA" id="ARBA00022516"/>
    </source>
</evidence>
<dbReference type="PRINTS" id="PR01071">
    <property type="entry name" value="ACOABIOTINCC"/>
</dbReference>
<evidence type="ECO:0000256" key="8">
    <source>
        <dbReference type="ARBA" id="ARBA00023267"/>
    </source>
</evidence>
<organism evidence="12 13">
    <name type="scientific">Geothermobacter ehrlichii</name>
    <dbReference type="NCBI Taxonomy" id="213224"/>
    <lineage>
        <taxon>Bacteria</taxon>
        <taxon>Pseudomonadati</taxon>
        <taxon>Thermodesulfobacteriota</taxon>
        <taxon>Desulfuromonadia</taxon>
        <taxon>Desulfuromonadales</taxon>
        <taxon>Geothermobacteraceae</taxon>
        <taxon>Geothermobacter</taxon>
    </lineage>
</organism>
<keyword evidence="13" id="KW-1185">Reference proteome</keyword>
<dbReference type="SUPFAM" id="SSF51230">
    <property type="entry name" value="Single hybrid motif"/>
    <property type="match status" value="1"/>
</dbReference>
<evidence type="ECO:0000256" key="9">
    <source>
        <dbReference type="RuleBase" id="RU364072"/>
    </source>
</evidence>
<reference evidence="12 13" key="1">
    <citation type="submission" date="2019-07" db="EMBL/GenBank/DDBJ databases">
        <title>Genomic Encyclopedia of Type Strains, Phase IV (KMG-IV): sequencing the most valuable type-strain genomes for metagenomic binning, comparative biology and taxonomic classification.</title>
        <authorList>
            <person name="Goeker M."/>
        </authorList>
    </citation>
    <scope>NUCLEOTIDE SEQUENCE [LARGE SCALE GENOMIC DNA]</scope>
    <source>
        <strain evidence="12 13">SS015</strain>
    </source>
</reference>
<evidence type="ECO:0000313" key="13">
    <source>
        <dbReference type="Proteomes" id="UP000324159"/>
    </source>
</evidence>
<dbReference type="GO" id="GO:0003989">
    <property type="term" value="F:acetyl-CoA carboxylase activity"/>
    <property type="evidence" value="ECO:0007669"/>
    <property type="project" value="InterPro"/>
</dbReference>
<keyword evidence="5 9" id="KW-0276">Fatty acid metabolism</keyword>
<dbReference type="OrthoDB" id="9811735at2"/>
<evidence type="ECO:0000313" key="12">
    <source>
        <dbReference type="EMBL" id="TYO99967.1"/>
    </source>
</evidence>
<dbReference type="InterPro" id="IPR001249">
    <property type="entry name" value="AcCoA_biotinCC"/>
</dbReference>
<feature type="region of interest" description="Disordered" evidence="10">
    <location>
        <begin position="62"/>
        <end position="81"/>
    </location>
</feature>
<evidence type="ECO:0000256" key="10">
    <source>
        <dbReference type="SAM" id="MobiDB-lite"/>
    </source>
</evidence>
<dbReference type="Proteomes" id="UP000324159">
    <property type="component" value="Unassembled WGS sequence"/>
</dbReference>
<name>A0A5D3WN22_9BACT</name>
<feature type="domain" description="Lipoyl-binding" evidence="11">
    <location>
        <begin position="82"/>
        <end position="158"/>
    </location>
</feature>
<dbReference type="PROSITE" id="PS00188">
    <property type="entry name" value="BIOTIN"/>
    <property type="match status" value="1"/>
</dbReference>
<dbReference type="InterPro" id="IPR000089">
    <property type="entry name" value="Biotin_lipoyl"/>
</dbReference>
<evidence type="ECO:0000256" key="1">
    <source>
        <dbReference type="ARBA" id="ARBA00003761"/>
    </source>
</evidence>
<dbReference type="NCBIfam" id="TIGR00531">
    <property type="entry name" value="BCCP"/>
    <property type="match status" value="1"/>
</dbReference>
<dbReference type="GO" id="GO:0006633">
    <property type="term" value="P:fatty acid biosynthetic process"/>
    <property type="evidence" value="ECO:0007669"/>
    <property type="project" value="UniProtKB-UniPathway"/>
</dbReference>
<dbReference type="PROSITE" id="PS50968">
    <property type="entry name" value="BIOTINYL_LIPOYL"/>
    <property type="match status" value="1"/>
</dbReference>
<dbReference type="Gene3D" id="2.40.50.100">
    <property type="match status" value="1"/>
</dbReference>
<proteinExistence type="predicted"/>
<dbReference type="NCBIfam" id="NF005457">
    <property type="entry name" value="PRK07051.1"/>
    <property type="match status" value="1"/>
</dbReference>
<keyword evidence="8 9" id="KW-0092">Biotin</keyword>
<keyword evidence="7 9" id="KW-0275">Fatty acid biosynthesis</keyword>
<evidence type="ECO:0000256" key="7">
    <source>
        <dbReference type="ARBA" id="ARBA00023160"/>
    </source>
</evidence>
<dbReference type="InterPro" id="IPR011053">
    <property type="entry name" value="Single_hybrid_motif"/>
</dbReference>
<dbReference type="PANTHER" id="PTHR45266">
    <property type="entry name" value="OXALOACETATE DECARBOXYLASE ALPHA CHAIN"/>
    <property type="match status" value="1"/>
</dbReference>
<dbReference type="UniPathway" id="UPA00094"/>
<dbReference type="CDD" id="cd06850">
    <property type="entry name" value="biotinyl_domain"/>
    <property type="match status" value="1"/>
</dbReference>
<keyword evidence="6 9" id="KW-0443">Lipid metabolism</keyword>
<dbReference type="AlphaFoldDB" id="A0A5D3WN22"/>
<comment type="function">
    <text evidence="1 9">This protein is a component of the acetyl coenzyme A carboxylase complex; first, biotin carboxylase catalyzes the carboxylation of the carrier protein and then the transcarboxylase transfers the carboxyl group to form malonyl-CoA.</text>
</comment>
<accession>A0A5D3WN22</accession>
<dbReference type="InterPro" id="IPR001882">
    <property type="entry name" value="Biotin_BS"/>
</dbReference>
<protein>
    <recommendedName>
        <fullName evidence="3 9">Biotin carboxyl carrier protein of acetyl-CoA carboxylase</fullName>
    </recommendedName>
</protein>
<evidence type="ECO:0000256" key="2">
    <source>
        <dbReference type="ARBA" id="ARBA00005194"/>
    </source>
</evidence>